<dbReference type="PANTHER" id="PTHR12128">
    <property type="entry name" value="DIHYDRODIPICOLINATE SYNTHASE"/>
    <property type="match status" value="1"/>
</dbReference>
<keyword evidence="1 2" id="KW-0456">Lyase</keyword>
<sequence>MSPADLVERLATAVVIPVTPFAEDDSVDTGCYAKLVTRLLDGGITAVTPNGNTGEFYTLTPHERQLVLETCTGAAAERAVVVAGVGLDVHTAEAEARAARDAGAHAIMIHQPVHPYLSPAGWVDYNTAVAAAVPELGVLPYLKSRAITGRHIAELADRAPNVIGLKYSVDDPVHFAAVRADAGGDRLLWIAGLAEPYAPAYWQAGARGFTSGLANVAPGVALDLLAALRAGSGVQEAWLRLRRFEELRARAGAADNVAVVKEALHQRGLCRRDVRPPGHVLGPDAAAEVAAATAGWPS</sequence>
<evidence type="ECO:0000256" key="1">
    <source>
        <dbReference type="ARBA" id="ARBA00023239"/>
    </source>
</evidence>
<dbReference type="RefSeq" id="WP_345605478.1">
    <property type="nucleotide sequence ID" value="NZ_BAABJO010000009.1"/>
</dbReference>
<dbReference type="InterPro" id="IPR002220">
    <property type="entry name" value="DapA-like"/>
</dbReference>
<dbReference type="Pfam" id="PF00701">
    <property type="entry name" value="DHDPS"/>
    <property type="match status" value="1"/>
</dbReference>
<evidence type="ECO:0000313" key="4">
    <source>
        <dbReference type="Proteomes" id="UP001500804"/>
    </source>
</evidence>
<comment type="caution">
    <text evidence="3">The sequence shown here is derived from an EMBL/GenBank/DDBJ whole genome shotgun (WGS) entry which is preliminary data.</text>
</comment>
<dbReference type="EMBL" id="BAABJO010000009">
    <property type="protein sequence ID" value="GAA5120689.1"/>
    <property type="molecule type" value="Genomic_DNA"/>
</dbReference>
<organism evidence="3 4">
    <name type="scientific">Pseudonocardia adelaidensis</name>
    <dbReference type="NCBI Taxonomy" id="648754"/>
    <lineage>
        <taxon>Bacteria</taxon>
        <taxon>Bacillati</taxon>
        <taxon>Actinomycetota</taxon>
        <taxon>Actinomycetes</taxon>
        <taxon>Pseudonocardiales</taxon>
        <taxon>Pseudonocardiaceae</taxon>
        <taxon>Pseudonocardia</taxon>
    </lineage>
</organism>
<dbReference type="Proteomes" id="UP001500804">
    <property type="component" value="Unassembled WGS sequence"/>
</dbReference>
<dbReference type="PIRSF" id="PIRSF001365">
    <property type="entry name" value="DHDPS"/>
    <property type="match status" value="1"/>
</dbReference>
<proteinExistence type="inferred from homology"/>
<dbReference type="CDD" id="cd00408">
    <property type="entry name" value="DHDPS-like"/>
    <property type="match status" value="1"/>
</dbReference>
<reference evidence="4" key="1">
    <citation type="journal article" date="2019" name="Int. J. Syst. Evol. Microbiol.">
        <title>The Global Catalogue of Microorganisms (GCM) 10K type strain sequencing project: providing services to taxonomists for standard genome sequencing and annotation.</title>
        <authorList>
            <consortium name="The Broad Institute Genomics Platform"/>
            <consortium name="The Broad Institute Genome Sequencing Center for Infectious Disease"/>
            <person name="Wu L."/>
            <person name="Ma J."/>
        </authorList>
    </citation>
    <scope>NUCLEOTIDE SEQUENCE [LARGE SCALE GENOMIC DNA]</scope>
    <source>
        <strain evidence="4">JCM 18302</strain>
    </source>
</reference>
<gene>
    <name evidence="3" type="ORF">GCM10023320_28340</name>
</gene>
<dbReference type="InterPro" id="IPR013785">
    <property type="entry name" value="Aldolase_TIM"/>
</dbReference>
<dbReference type="Gene3D" id="3.20.20.70">
    <property type="entry name" value="Aldolase class I"/>
    <property type="match status" value="1"/>
</dbReference>
<dbReference type="PANTHER" id="PTHR12128:SF19">
    <property type="entry name" value="5-DEHYDRO-4-DEOXYGLUCARATE DEHYDRATASE 2-RELATED"/>
    <property type="match status" value="1"/>
</dbReference>
<name>A0ABP9NHR1_9PSEU</name>
<protein>
    <submittedName>
        <fullName evidence="3">Dihydrodipicolinate synthase family protein</fullName>
    </submittedName>
</protein>
<comment type="similarity">
    <text evidence="2">Belongs to the DapA family.</text>
</comment>
<evidence type="ECO:0000313" key="3">
    <source>
        <dbReference type="EMBL" id="GAA5120689.1"/>
    </source>
</evidence>
<dbReference type="SMART" id="SM01130">
    <property type="entry name" value="DHDPS"/>
    <property type="match status" value="1"/>
</dbReference>
<keyword evidence="4" id="KW-1185">Reference proteome</keyword>
<accession>A0ABP9NHR1</accession>
<evidence type="ECO:0000256" key="2">
    <source>
        <dbReference type="PIRNR" id="PIRNR001365"/>
    </source>
</evidence>
<dbReference type="SUPFAM" id="SSF51569">
    <property type="entry name" value="Aldolase"/>
    <property type="match status" value="1"/>
</dbReference>